<accession>A0A9D1DKZ7</accession>
<evidence type="ECO:0000313" key="3">
    <source>
        <dbReference type="Proteomes" id="UP000824238"/>
    </source>
</evidence>
<protein>
    <submittedName>
        <fullName evidence="2">YqzL family protein</fullName>
    </submittedName>
</protein>
<sequence length="46" mass="5505">MKDDSFWTLFCETGEPVYWLLSREKREPEKKPEPEQVKYDEGAAKL</sequence>
<dbReference type="AlphaFoldDB" id="A0A9D1DKZ7"/>
<gene>
    <name evidence="2" type="ORF">IAD36_04205</name>
</gene>
<evidence type="ECO:0000256" key="1">
    <source>
        <dbReference type="SAM" id="MobiDB-lite"/>
    </source>
</evidence>
<proteinExistence type="predicted"/>
<organism evidence="2 3">
    <name type="scientific">Candidatus Scatomorpha intestinigallinarum</name>
    <dbReference type="NCBI Taxonomy" id="2840923"/>
    <lineage>
        <taxon>Bacteria</taxon>
        <taxon>Bacillati</taxon>
        <taxon>Bacillota</taxon>
        <taxon>Clostridia</taxon>
        <taxon>Eubacteriales</taxon>
        <taxon>Candidatus Scatomorpha</taxon>
    </lineage>
</organism>
<dbReference type="Proteomes" id="UP000824238">
    <property type="component" value="Unassembled WGS sequence"/>
</dbReference>
<dbReference type="EMBL" id="DVHH01000106">
    <property type="protein sequence ID" value="HIR54792.1"/>
    <property type="molecule type" value="Genomic_DNA"/>
</dbReference>
<reference evidence="2" key="1">
    <citation type="submission" date="2020-10" db="EMBL/GenBank/DDBJ databases">
        <authorList>
            <person name="Gilroy R."/>
        </authorList>
    </citation>
    <scope>NUCLEOTIDE SEQUENCE</scope>
    <source>
        <strain evidence="2">ChiGjej3B3-7149</strain>
    </source>
</reference>
<reference evidence="2" key="2">
    <citation type="journal article" date="2021" name="PeerJ">
        <title>Extensive microbial diversity within the chicken gut microbiome revealed by metagenomics and culture.</title>
        <authorList>
            <person name="Gilroy R."/>
            <person name="Ravi A."/>
            <person name="Getino M."/>
            <person name="Pursley I."/>
            <person name="Horton D.L."/>
            <person name="Alikhan N.F."/>
            <person name="Baker D."/>
            <person name="Gharbi K."/>
            <person name="Hall N."/>
            <person name="Watson M."/>
            <person name="Adriaenssens E.M."/>
            <person name="Foster-Nyarko E."/>
            <person name="Jarju S."/>
            <person name="Secka A."/>
            <person name="Antonio M."/>
            <person name="Oren A."/>
            <person name="Chaudhuri R.R."/>
            <person name="La Ragione R."/>
            <person name="Hildebrand F."/>
            <person name="Pallen M.J."/>
        </authorList>
    </citation>
    <scope>NUCLEOTIDE SEQUENCE</scope>
    <source>
        <strain evidence="2">ChiGjej3B3-7149</strain>
    </source>
</reference>
<name>A0A9D1DKZ7_9FIRM</name>
<evidence type="ECO:0000313" key="2">
    <source>
        <dbReference type="EMBL" id="HIR54792.1"/>
    </source>
</evidence>
<feature type="region of interest" description="Disordered" evidence="1">
    <location>
        <begin position="25"/>
        <end position="46"/>
    </location>
</feature>
<comment type="caution">
    <text evidence="2">The sequence shown here is derived from an EMBL/GenBank/DDBJ whole genome shotgun (WGS) entry which is preliminary data.</text>
</comment>